<evidence type="ECO:0000313" key="13">
    <source>
        <dbReference type="Proteomes" id="UP001642464"/>
    </source>
</evidence>
<feature type="transmembrane region" description="Helical" evidence="10">
    <location>
        <begin position="252"/>
        <end position="271"/>
    </location>
</feature>
<dbReference type="PANTHER" id="PTHR43562:SF3">
    <property type="entry name" value="SODIUM ION_PROTON EXCHANGER (EUROFUNG)"/>
    <property type="match status" value="1"/>
</dbReference>
<evidence type="ECO:0000256" key="5">
    <source>
        <dbReference type="ARBA" id="ARBA00022989"/>
    </source>
</evidence>
<feature type="domain" description="Cation/H+ exchanger transmembrane" evidence="11">
    <location>
        <begin position="27"/>
        <end position="393"/>
    </location>
</feature>
<accession>A0ABP0PGB4</accession>
<evidence type="ECO:0000259" key="11">
    <source>
        <dbReference type="Pfam" id="PF00999"/>
    </source>
</evidence>
<feature type="transmembrane region" description="Helical" evidence="10">
    <location>
        <begin position="372"/>
        <end position="392"/>
    </location>
</feature>
<keyword evidence="8 10" id="KW-0472">Membrane</keyword>
<dbReference type="InterPro" id="IPR006153">
    <property type="entry name" value="Cation/H_exchanger_TM"/>
</dbReference>
<name>A0ABP0PGB4_9DINO</name>
<feature type="transmembrane region" description="Helical" evidence="10">
    <location>
        <begin position="65"/>
        <end position="84"/>
    </location>
</feature>
<keyword evidence="5 10" id="KW-1133">Transmembrane helix</keyword>
<feature type="transmembrane region" description="Helical" evidence="10">
    <location>
        <begin position="96"/>
        <end position="119"/>
    </location>
</feature>
<evidence type="ECO:0000256" key="9">
    <source>
        <dbReference type="ARBA" id="ARBA00023201"/>
    </source>
</evidence>
<proteinExistence type="predicted"/>
<feature type="transmembrane region" description="Helical" evidence="10">
    <location>
        <begin position="12"/>
        <end position="29"/>
    </location>
</feature>
<keyword evidence="2" id="KW-0813">Transport</keyword>
<evidence type="ECO:0000256" key="6">
    <source>
        <dbReference type="ARBA" id="ARBA00023053"/>
    </source>
</evidence>
<evidence type="ECO:0000256" key="8">
    <source>
        <dbReference type="ARBA" id="ARBA00023136"/>
    </source>
</evidence>
<evidence type="ECO:0000256" key="7">
    <source>
        <dbReference type="ARBA" id="ARBA00023065"/>
    </source>
</evidence>
<keyword evidence="3" id="KW-0050">Antiport</keyword>
<organism evidence="12 13">
    <name type="scientific">Durusdinium trenchii</name>
    <dbReference type="NCBI Taxonomy" id="1381693"/>
    <lineage>
        <taxon>Eukaryota</taxon>
        <taxon>Sar</taxon>
        <taxon>Alveolata</taxon>
        <taxon>Dinophyceae</taxon>
        <taxon>Suessiales</taxon>
        <taxon>Symbiodiniaceae</taxon>
        <taxon>Durusdinium</taxon>
    </lineage>
</organism>
<gene>
    <name evidence="12" type="ORF">SCF082_LOCUS36310</name>
</gene>
<dbReference type="EMBL" id="CAXAMM010035669">
    <property type="protein sequence ID" value="CAK9074643.1"/>
    <property type="molecule type" value="Genomic_DNA"/>
</dbReference>
<keyword evidence="7" id="KW-0406">Ion transport</keyword>
<keyword evidence="13" id="KW-1185">Reference proteome</keyword>
<evidence type="ECO:0000256" key="4">
    <source>
        <dbReference type="ARBA" id="ARBA00022692"/>
    </source>
</evidence>
<keyword evidence="9" id="KW-0739">Sodium transport</keyword>
<evidence type="ECO:0000256" key="3">
    <source>
        <dbReference type="ARBA" id="ARBA00022449"/>
    </source>
</evidence>
<feature type="transmembrane region" description="Helical" evidence="10">
    <location>
        <begin position="338"/>
        <end position="360"/>
    </location>
</feature>
<dbReference type="InterPro" id="IPR038770">
    <property type="entry name" value="Na+/solute_symporter_sf"/>
</dbReference>
<feature type="transmembrane region" description="Helical" evidence="10">
    <location>
        <begin position="313"/>
        <end position="331"/>
    </location>
</feature>
<evidence type="ECO:0000256" key="2">
    <source>
        <dbReference type="ARBA" id="ARBA00022448"/>
    </source>
</evidence>
<dbReference type="Pfam" id="PF00999">
    <property type="entry name" value="Na_H_Exchanger"/>
    <property type="match status" value="1"/>
</dbReference>
<dbReference type="Proteomes" id="UP001642464">
    <property type="component" value="Unassembled WGS sequence"/>
</dbReference>
<keyword evidence="6" id="KW-0915">Sodium</keyword>
<protein>
    <submittedName>
        <fullName evidence="12">Probable Na(+)/H(+) antiporter GerT</fullName>
    </submittedName>
</protein>
<reference evidence="12 13" key="1">
    <citation type="submission" date="2024-02" db="EMBL/GenBank/DDBJ databases">
        <authorList>
            <person name="Chen Y."/>
            <person name="Shah S."/>
            <person name="Dougan E. K."/>
            <person name="Thang M."/>
            <person name="Chan C."/>
        </authorList>
    </citation>
    <scope>NUCLEOTIDE SEQUENCE [LARGE SCALE GENOMIC DNA]</scope>
</reference>
<evidence type="ECO:0000256" key="10">
    <source>
        <dbReference type="SAM" id="Phobius"/>
    </source>
</evidence>
<comment type="caution">
    <text evidence="12">The sequence shown here is derived from an EMBL/GenBank/DDBJ whole genome shotgun (WGS) entry which is preliminary data.</text>
</comment>
<keyword evidence="4 10" id="KW-0812">Transmembrane</keyword>
<dbReference type="Gene3D" id="1.20.1530.20">
    <property type="match status" value="1"/>
</dbReference>
<feature type="transmembrane region" description="Helical" evidence="10">
    <location>
        <begin position="283"/>
        <end position="301"/>
    </location>
</feature>
<feature type="transmembrane region" description="Helical" evidence="10">
    <location>
        <begin position="125"/>
        <end position="145"/>
    </location>
</feature>
<sequence length="640" mass="70181">MEGHEAHTEEDAFRRLYAFLLFTAALWISGKLFARLGMPALIGEITVGIIAGPHVKNLVPETNALILQGEIALVLLMIEAGLHVDMEMIKIVGLRALAVGVVGSFLPMGLGMVVAVAALQLETMQAFSIGASFATMSTGIALNVMKGGGVLNQPSGQLLLAAATVNELINISLITEIDAIVANGPWHTYVVPIVVMLVLVVFMSFLAVKVVPCFLDKVVLPRVDKKNQENIVLGMLLATTVVYMPACKMTGSSALLGAFLAGFCFCTDEHVHHAWKRQVKRVATFLMRYFFACSIGFTVPVEDFGNVEVWKRASVLLLCVFAKLCMGFFAMPLTFNDFLILGFAWGSWGEFSFILALRAVRGNLLSGESYSALVLAVLISILICPTVLRVVLTRREIEAKRRIEEAKSDTAKIETGVLHSVYFCVQTRSRAQWGQQGALLNGLLEVGCKVVDFRSFHPFHDVGTQHIINELYLKDMELELVLADQLAPEDQLRLDHRTKEILRVVLSALRSAEVKISRWQPGEGTQELIEEVHYGSATEDVPVGSFRRTASPSEQIAAQHAHLEMQQAMTTRHAQAGFDMSTSLDEYCFPGTPRAHHELDGYVHTDPHDAFDLSNVKGSSRSVSSEELNSCDSSSECLDA</sequence>
<evidence type="ECO:0000256" key="1">
    <source>
        <dbReference type="ARBA" id="ARBA00004141"/>
    </source>
</evidence>
<dbReference type="PANTHER" id="PTHR43562">
    <property type="entry name" value="NAPA-TYPE SODIUM/HYDROGEN ANTIPORTER"/>
    <property type="match status" value="1"/>
</dbReference>
<evidence type="ECO:0000313" key="12">
    <source>
        <dbReference type="EMBL" id="CAK9074643.1"/>
    </source>
</evidence>
<comment type="subcellular location">
    <subcellularLocation>
        <location evidence="1">Membrane</location>
        <topology evidence="1">Multi-pass membrane protein</topology>
    </subcellularLocation>
</comment>
<feature type="transmembrane region" description="Helical" evidence="10">
    <location>
        <begin position="186"/>
        <end position="208"/>
    </location>
</feature>